<comment type="caution">
    <text evidence="3">The sequence shown here is derived from an EMBL/GenBank/DDBJ whole genome shotgun (WGS) entry which is preliminary data.</text>
</comment>
<keyword evidence="1 3" id="KW-0378">Hydrolase</keyword>
<dbReference type="SUPFAM" id="SSF53474">
    <property type="entry name" value="alpha/beta-Hydrolases"/>
    <property type="match status" value="1"/>
</dbReference>
<name>A0A552WKN4_9MICO</name>
<dbReference type="InterPro" id="IPR000639">
    <property type="entry name" value="Epox_hydrolase-like"/>
</dbReference>
<dbReference type="Gene3D" id="3.40.50.1820">
    <property type="entry name" value="alpha/beta hydrolase"/>
    <property type="match status" value="1"/>
</dbReference>
<dbReference type="AlphaFoldDB" id="A0A552WKN4"/>
<reference evidence="3 4" key="1">
    <citation type="submission" date="2019-07" db="EMBL/GenBank/DDBJ databases">
        <title>Georgenia wutianyii sp. nov. and Georgenia *** sp. nov. isolated from plateau pika (Ochotona curzoniae) in the Qinghai-Tibet plateau of China.</title>
        <authorList>
            <person name="Tian Z."/>
        </authorList>
    </citation>
    <scope>NUCLEOTIDE SEQUENCE [LARGE SCALE GENOMIC DNA]</scope>
    <source>
        <strain evidence="3 4">Z446</strain>
    </source>
</reference>
<protein>
    <submittedName>
        <fullName evidence="3">Alpha/beta fold hydrolase</fullName>
    </submittedName>
</protein>
<dbReference type="PRINTS" id="PR00412">
    <property type="entry name" value="EPOXHYDRLASE"/>
</dbReference>
<evidence type="ECO:0000259" key="2">
    <source>
        <dbReference type="Pfam" id="PF00561"/>
    </source>
</evidence>
<evidence type="ECO:0000313" key="4">
    <source>
        <dbReference type="Proteomes" id="UP000318693"/>
    </source>
</evidence>
<sequence>MDRLTTLRRGRLVFDVRDDGPNDGEPVVLLHGFPQDSRCWGKVAPLLHQVGLRTLALDQRGYSPGARPPGRGAYRLSWVAADVVALLDAAGLSRAHLVGHDWGGAVTWAVAADAPERVASATVLSTPHPRAFARALPRSDQPLRSWYILFEQLPALPELLLRAGLERGLRDRGLPAADAARYARRMREPGALTGALNWYRAIPCYATALPGRVRVPVTYVFGEHDFALSRAAAEGSAALVDGDYRFIALDAGHWLPETRPDEVTRAVADRVRSARGDLHHGHPDGLRDN</sequence>
<evidence type="ECO:0000256" key="1">
    <source>
        <dbReference type="ARBA" id="ARBA00022801"/>
    </source>
</evidence>
<accession>A0A552WKN4</accession>
<dbReference type="EMBL" id="VJXR01000090">
    <property type="protein sequence ID" value="TRW43296.1"/>
    <property type="molecule type" value="Genomic_DNA"/>
</dbReference>
<keyword evidence="4" id="KW-1185">Reference proteome</keyword>
<evidence type="ECO:0000313" key="3">
    <source>
        <dbReference type="EMBL" id="TRW43296.1"/>
    </source>
</evidence>
<dbReference type="RefSeq" id="WP_143419867.1">
    <property type="nucleotide sequence ID" value="NZ_VJXR01000090.1"/>
</dbReference>
<dbReference type="Pfam" id="PF00561">
    <property type="entry name" value="Abhydrolase_1"/>
    <property type="match status" value="1"/>
</dbReference>
<feature type="domain" description="AB hydrolase-1" evidence="2">
    <location>
        <begin position="26"/>
        <end position="259"/>
    </location>
</feature>
<dbReference type="PANTHER" id="PTHR43329">
    <property type="entry name" value="EPOXIDE HYDROLASE"/>
    <property type="match status" value="1"/>
</dbReference>
<dbReference type="Proteomes" id="UP000318693">
    <property type="component" value="Unassembled WGS sequence"/>
</dbReference>
<gene>
    <name evidence="3" type="ORF">FJ693_18225</name>
</gene>
<proteinExistence type="predicted"/>
<dbReference type="GO" id="GO:0016787">
    <property type="term" value="F:hydrolase activity"/>
    <property type="evidence" value="ECO:0007669"/>
    <property type="project" value="UniProtKB-KW"/>
</dbReference>
<dbReference type="InterPro" id="IPR000073">
    <property type="entry name" value="AB_hydrolase_1"/>
</dbReference>
<organism evidence="3 4">
    <name type="scientific">Georgenia yuyongxinii</name>
    <dbReference type="NCBI Taxonomy" id="2589797"/>
    <lineage>
        <taxon>Bacteria</taxon>
        <taxon>Bacillati</taxon>
        <taxon>Actinomycetota</taxon>
        <taxon>Actinomycetes</taxon>
        <taxon>Micrococcales</taxon>
        <taxon>Bogoriellaceae</taxon>
        <taxon>Georgenia</taxon>
    </lineage>
</organism>
<dbReference type="InterPro" id="IPR029058">
    <property type="entry name" value="AB_hydrolase_fold"/>
</dbReference>